<dbReference type="Gene3D" id="3.40.50.300">
    <property type="entry name" value="P-loop containing nucleotide triphosphate hydrolases"/>
    <property type="match status" value="1"/>
</dbReference>
<reference evidence="21 22" key="1">
    <citation type="submission" date="2014-08" db="EMBL/GenBank/DDBJ databases">
        <authorList>
            <person name="Chen Y.-H."/>
        </authorList>
    </citation>
    <scope>NUCLEOTIDE SEQUENCE [LARGE SCALE GENOMIC DNA]</scope>
</reference>
<dbReference type="PANTHER" id="PTHR32309">
    <property type="entry name" value="TYROSINE-PROTEIN KINASE"/>
    <property type="match status" value="1"/>
</dbReference>
<dbReference type="GO" id="GO:0005886">
    <property type="term" value="C:plasma membrane"/>
    <property type="evidence" value="ECO:0007669"/>
    <property type="project" value="UniProtKB-SubCell"/>
</dbReference>
<proteinExistence type="inferred from homology"/>
<keyword evidence="14" id="KW-0829">Tyrosine-protein kinase</keyword>
<accession>A0A0T7GLM3</accession>
<evidence type="ECO:0000256" key="5">
    <source>
        <dbReference type="ARBA" id="ARBA00022475"/>
    </source>
</evidence>
<evidence type="ECO:0000259" key="18">
    <source>
        <dbReference type="Pfam" id="PF02706"/>
    </source>
</evidence>
<organism evidence="21 22">
    <name type="scientific">Neorhizobium galegae bv. officinalis</name>
    <dbReference type="NCBI Taxonomy" id="323656"/>
    <lineage>
        <taxon>Bacteria</taxon>
        <taxon>Pseudomonadati</taxon>
        <taxon>Pseudomonadota</taxon>
        <taxon>Alphaproteobacteria</taxon>
        <taxon>Hyphomicrobiales</taxon>
        <taxon>Rhizobiaceae</taxon>
        <taxon>Rhizobium/Agrobacterium group</taxon>
        <taxon>Neorhizobium</taxon>
    </lineage>
</organism>
<evidence type="ECO:0000256" key="13">
    <source>
        <dbReference type="ARBA" id="ARBA00023136"/>
    </source>
</evidence>
<dbReference type="Pfam" id="PF13807">
    <property type="entry name" value="GNVR"/>
    <property type="match status" value="1"/>
</dbReference>
<dbReference type="InterPro" id="IPR005700">
    <property type="entry name" value="EPS_ExoP-like"/>
</dbReference>
<evidence type="ECO:0000256" key="11">
    <source>
        <dbReference type="ARBA" id="ARBA00022840"/>
    </source>
</evidence>
<dbReference type="InterPro" id="IPR050445">
    <property type="entry name" value="Bact_polysacc_biosynth/exp"/>
</dbReference>
<evidence type="ECO:0000259" key="19">
    <source>
        <dbReference type="Pfam" id="PF13614"/>
    </source>
</evidence>
<dbReference type="EC" id="2.7.10.2" evidence="4"/>
<evidence type="ECO:0000256" key="3">
    <source>
        <dbReference type="ARBA" id="ARBA00008883"/>
    </source>
</evidence>
<comment type="subcellular location">
    <subcellularLocation>
        <location evidence="1">Cell inner membrane</location>
        <topology evidence="1">Multi-pass membrane protein</topology>
    </subcellularLocation>
</comment>
<dbReference type="NCBIfam" id="TIGR01007">
    <property type="entry name" value="eps_fam"/>
    <property type="match status" value="1"/>
</dbReference>
<feature type="region of interest" description="Disordered" evidence="16">
    <location>
        <begin position="523"/>
        <end position="544"/>
    </location>
</feature>
<keyword evidence="7" id="KW-0808">Transferase</keyword>
<evidence type="ECO:0000256" key="7">
    <source>
        <dbReference type="ARBA" id="ARBA00022679"/>
    </source>
</evidence>
<evidence type="ECO:0000256" key="17">
    <source>
        <dbReference type="SAM" id="Phobius"/>
    </source>
</evidence>
<evidence type="ECO:0000256" key="2">
    <source>
        <dbReference type="ARBA" id="ARBA00007316"/>
    </source>
</evidence>
<keyword evidence="6" id="KW-0997">Cell inner membrane</keyword>
<feature type="domain" description="AAA" evidence="19">
    <location>
        <begin position="586"/>
        <end position="716"/>
    </location>
</feature>
<dbReference type="InterPro" id="IPR032807">
    <property type="entry name" value="GNVR"/>
</dbReference>
<dbReference type="AlphaFoldDB" id="A0A0T7GLM3"/>
<dbReference type="Pfam" id="PF02706">
    <property type="entry name" value="Wzz"/>
    <property type="match status" value="1"/>
</dbReference>
<feature type="domain" description="Tyrosine-protein kinase G-rich" evidence="20">
    <location>
        <begin position="430"/>
        <end position="491"/>
    </location>
</feature>
<dbReference type="Pfam" id="PF13614">
    <property type="entry name" value="AAA_31"/>
    <property type="match status" value="1"/>
</dbReference>
<dbReference type="SUPFAM" id="SSF52540">
    <property type="entry name" value="P-loop containing nucleoside triphosphate hydrolases"/>
    <property type="match status" value="1"/>
</dbReference>
<comment type="similarity">
    <text evidence="3">Belongs to the etk/wzc family.</text>
</comment>
<comment type="catalytic activity">
    <reaction evidence="15">
        <text>L-tyrosyl-[protein] + ATP = O-phospho-L-tyrosyl-[protein] + ADP + H(+)</text>
        <dbReference type="Rhea" id="RHEA:10596"/>
        <dbReference type="Rhea" id="RHEA-COMP:10136"/>
        <dbReference type="Rhea" id="RHEA-COMP:20101"/>
        <dbReference type="ChEBI" id="CHEBI:15378"/>
        <dbReference type="ChEBI" id="CHEBI:30616"/>
        <dbReference type="ChEBI" id="CHEBI:46858"/>
        <dbReference type="ChEBI" id="CHEBI:61978"/>
        <dbReference type="ChEBI" id="CHEBI:456216"/>
        <dbReference type="EC" id="2.7.10.2"/>
    </reaction>
</comment>
<evidence type="ECO:0000256" key="14">
    <source>
        <dbReference type="ARBA" id="ARBA00023137"/>
    </source>
</evidence>
<evidence type="ECO:0000256" key="6">
    <source>
        <dbReference type="ARBA" id="ARBA00022519"/>
    </source>
</evidence>
<keyword evidence="11" id="KW-0067">ATP-binding</keyword>
<dbReference type="GO" id="GO:0004715">
    <property type="term" value="F:non-membrane spanning protein tyrosine kinase activity"/>
    <property type="evidence" value="ECO:0007669"/>
    <property type="project" value="UniProtKB-EC"/>
</dbReference>
<dbReference type="InterPro" id="IPR005702">
    <property type="entry name" value="Wzc-like_C"/>
</dbReference>
<evidence type="ECO:0000256" key="12">
    <source>
        <dbReference type="ARBA" id="ARBA00022989"/>
    </source>
</evidence>
<dbReference type="GO" id="GO:0005524">
    <property type="term" value="F:ATP binding"/>
    <property type="evidence" value="ECO:0007669"/>
    <property type="project" value="UniProtKB-KW"/>
</dbReference>
<dbReference type="InterPro" id="IPR027417">
    <property type="entry name" value="P-loop_NTPase"/>
</dbReference>
<evidence type="ECO:0000256" key="1">
    <source>
        <dbReference type="ARBA" id="ARBA00004429"/>
    </source>
</evidence>
<sequence>MAATRHPSPKLQKAGPMDQVNFRPRTIFPSETRDNDTFIDLDKLWAAAIRRSGIVVVCLIATVALAGLYLVMAQPIYTALTQILIDENLSRYADDAQDSQSAQQIDNRMSSAVEILKSKALAVRVVDKAKLDQNETVVNPPQSPVDLAKGAIRSVVALLTPGNPPASEEDIRMGRREKAAAILQQSLTVERVGRSSVIALSVRSPDPQLAAMITRTYAESYLTEQLNANFDATERASLWLQERLNDLNSRSQQASLAVEQFKTQHGLVSPRGELLSTQQLSDLNSQLIVAQADAATASARYNQYQAIIDKGPDAAVQNAVISARDTDNTVIQDLRKRYINISDREQGIVQQFGANHPQAVALKTEKSELAQQIYRELQQLTGSFRNVFEVASSREKSLRESIDRVAGRNSEANVSMVQLRELEQRAAALKTLYESYLGRFEEATQRQSFPIAKARVISDAGLPTAPSSPRKTLTMALSIVLGLLIGGAAATLLEFRERFFRTGDDVQEKLGLRFLGYLPKVSGASAEETPPPAPTDAEAAGAPPGNPISFRRLMRVAVEAPRSQFAETLRNAKLACDIMLQERKCRVIGVVSCLPGEGKSMVAANFAGLIASTGVRTLVIDADLRNPGLSRMLASEPEVGLVEVVLQQTPWTNAARVDRRSRLTILPMTTRSKQLAHTSELLASSGMSHFLESIKDTFDVIVVDLAPLLPVIDAKAFEPYVDGFVFVTEWGVTPAKAVQSIIRSEPQIASKTVGVILNKTEMSELHRYADPGSPERLHSSYVSYYKEGSASAPR</sequence>
<dbReference type="PANTHER" id="PTHR32309:SF13">
    <property type="entry name" value="FERRIC ENTEROBACTIN TRANSPORT PROTEIN FEPE"/>
    <property type="match status" value="1"/>
</dbReference>
<dbReference type="NCBIfam" id="TIGR01005">
    <property type="entry name" value="eps_transp_fam"/>
    <property type="match status" value="1"/>
</dbReference>
<dbReference type="Proteomes" id="UP000039660">
    <property type="component" value="Unassembled WGS sequence"/>
</dbReference>
<name>A0A0T7GLM3_NEOGA</name>
<protein>
    <recommendedName>
        <fullName evidence="4">non-specific protein-tyrosine kinase</fullName>
        <ecNumber evidence="4">2.7.10.2</ecNumber>
    </recommendedName>
</protein>
<evidence type="ECO:0000256" key="16">
    <source>
        <dbReference type="SAM" id="MobiDB-lite"/>
    </source>
</evidence>
<evidence type="ECO:0000259" key="20">
    <source>
        <dbReference type="Pfam" id="PF13807"/>
    </source>
</evidence>
<keyword evidence="10" id="KW-0418">Kinase</keyword>
<gene>
    <name evidence="21" type="ORF">NGAL_HAMBI1189_22360</name>
</gene>
<evidence type="ECO:0000256" key="9">
    <source>
        <dbReference type="ARBA" id="ARBA00022741"/>
    </source>
</evidence>
<evidence type="ECO:0000256" key="10">
    <source>
        <dbReference type="ARBA" id="ARBA00022777"/>
    </source>
</evidence>
<feature type="domain" description="Polysaccharide chain length determinant N-terminal" evidence="18">
    <location>
        <begin position="39"/>
        <end position="128"/>
    </location>
</feature>
<evidence type="ECO:0000313" key="22">
    <source>
        <dbReference type="Proteomes" id="UP000039660"/>
    </source>
</evidence>
<dbReference type="InterPro" id="IPR025669">
    <property type="entry name" value="AAA_dom"/>
</dbReference>
<comment type="similarity">
    <text evidence="2">Belongs to the CpsD/CapB family.</text>
</comment>
<evidence type="ECO:0000256" key="8">
    <source>
        <dbReference type="ARBA" id="ARBA00022692"/>
    </source>
</evidence>
<feature type="transmembrane region" description="Helical" evidence="17">
    <location>
        <begin position="53"/>
        <end position="72"/>
    </location>
</feature>
<evidence type="ECO:0000313" key="21">
    <source>
        <dbReference type="EMBL" id="CDZ48077.1"/>
    </source>
</evidence>
<dbReference type="InterPro" id="IPR003856">
    <property type="entry name" value="LPS_length_determ_N"/>
</dbReference>
<evidence type="ECO:0000256" key="15">
    <source>
        <dbReference type="ARBA" id="ARBA00051245"/>
    </source>
</evidence>
<keyword evidence="13 17" id="KW-0472">Membrane</keyword>
<dbReference type="EMBL" id="CCRK01000004">
    <property type="protein sequence ID" value="CDZ48077.1"/>
    <property type="molecule type" value="Genomic_DNA"/>
</dbReference>
<dbReference type="CDD" id="cd05387">
    <property type="entry name" value="BY-kinase"/>
    <property type="match status" value="1"/>
</dbReference>
<keyword evidence="5" id="KW-1003">Cell membrane</keyword>
<evidence type="ECO:0000256" key="4">
    <source>
        <dbReference type="ARBA" id="ARBA00011903"/>
    </source>
</evidence>
<keyword evidence="12 17" id="KW-1133">Transmembrane helix</keyword>
<keyword evidence="8 17" id="KW-0812">Transmembrane</keyword>
<keyword evidence="9" id="KW-0547">Nucleotide-binding</keyword>